<accession>A0A510UIW6</accession>
<keyword evidence="1" id="KW-0732">Signal</keyword>
<dbReference type="EMBL" id="BJTZ01000016">
    <property type="protein sequence ID" value="GEK14489.1"/>
    <property type="molecule type" value="Genomic_DNA"/>
</dbReference>
<feature type="signal peptide" evidence="1">
    <location>
        <begin position="1"/>
        <end position="28"/>
    </location>
</feature>
<reference evidence="2 3" key="1">
    <citation type="submission" date="2019-07" db="EMBL/GenBank/DDBJ databases">
        <title>Whole genome shotgun sequence of Aliivibrio fischeri NBRC 101058.</title>
        <authorList>
            <person name="Hosoyama A."/>
            <person name="Uohara A."/>
            <person name="Ohji S."/>
            <person name="Ichikawa N."/>
        </authorList>
    </citation>
    <scope>NUCLEOTIDE SEQUENCE [LARGE SCALE GENOMIC DNA]</scope>
    <source>
        <strain evidence="2 3">NBRC 101058</strain>
    </source>
</reference>
<evidence type="ECO:0000256" key="1">
    <source>
        <dbReference type="SAM" id="SignalP"/>
    </source>
</evidence>
<evidence type="ECO:0000313" key="3">
    <source>
        <dbReference type="Proteomes" id="UP000321787"/>
    </source>
</evidence>
<dbReference type="PROSITE" id="PS51257">
    <property type="entry name" value="PROKAR_LIPOPROTEIN"/>
    <property type="match status" value="1"/>
</dbReference>
<dbReference type="InterPro" id="IPR018759">
    <property type="entry name" value="BBP2_2"/>
</dbReference>
<feature type="chain" id="PRO_5021701470" evidence="1">
    <location>
        <begin position="29"/>
        <end position="438"/>
    </location>
</feature>
<comment type="caution">
    <text evidence="2">The sequence shown here is derived from an EMBL/GenBank/DDBJ whole genome shotgun (WGS) entry which is preliminary data.</text>
</comment>
<dbReference type="RefSeq" id="WP_146864812.1">
    <property type="nucleotide sequence ID" value="NZ_BJTZ01000016.1"/>
</dbReference>
<dbReference type="Proteomes" id="UP000321787">
    <property type="component" value="Unassembled WGS sequence"/>
</dbReference>
<dbReference type="AlphaFoldDB" id="A0A510UIW6"/>
<dbReference type="Pfam" id="PF10082">
    <property type="entry name" value="BBP2_2"/>
    <property type="match status" value="1"/>
</dbReference>
<sequence>MIRLTKTPISFNKLILLTTSLVSSSCYAYLTPKPHIGPAGVEYQSNVAVDYGYDDNVNYQSDHTPHVQSDFFNVKPFVQLKGVHNADVYTLQYTGDYRQYQENNTSDDYYDHHIAFIGAWKKGLNNDLLFTIENTIGHENRGEGLTDGLSAKQFQKYGITDVLETNMFHTELRYSIDKQDSIGKLSFAVQYKDFTYDDRTSNFTSGSIYNFNQYIKDQEWDQTTFTIELFDQASSRTRFRYSIVSNLRHYKINNLKDTNETFFIAGIKTIRTGKTTIDANIAWLYKDFPNNPDSENFGGLNWDIDIKWSPVRHSSFHFYTDQSVEDPTEIGGYVLNTEYGTNWEHFWWSSRLSTTLGYRYKTSADKDKSSDKVETKTEAIAKITYKFRPSIQFELSYQQLVNESNKEFDDFTINSVETVTQTLGYDKSLIMFTTKVQI</sequence>
<protein>
    <submittedName>
        <fullName evidence="2">TetR family transcriptional regulator</fullName>
    </submittedName>
</protein>
<name>A0A510UIW6_ALIFS</name>
<evidence type="ECO:0000313" key="2">
    <source>
        <dbReference type="EMBL" id="GEK14489.1"/>
    </source>
</evidence>
<gene>
    <name evidence="2" type="ORF">AFI02nite_25250</name>
</gene>
<proteinExistence type="predicted"/>
<organism evidence="2 3">
    <name type="scientific">Aliivibrio fischeri</name>
    <name type="common">Vibrio fischeri</name>
    <dbReference type="NCBI Taxonomy" id="668"/>
    <lineage>
        <taxon>Bacteria</taxon>
        <taxon>Pseudomonadati</taxon>
        <taxon>Pseudomonadota</taxon>
        <taxon>Gammaproteobacteria</taxon>
        <taxon>Vibrionales</taxon>
        <taxon>Vibrionaceae</taxon>
        <taxon>Aliivibrio</taxon>
    </lineage>
</organism>